<accession>A0A0N5BQE3</accession>
<dbReference type="WBParaSite" id="SPAL_0000810800.1">
    <property type="protein sequence ID" value="SPAL_0000810800.1"/>
    <property type="gene ID" value="SPAL_0000810800"/>
</dbReference>
<reference evidence="3" key="1">
    <citation type="submission" date="2017-02" db="UniProtKB">
        <authorList>
            <consortium name="WormBaseParasite"/>
        </authorList>
    </citation>
    <scope>IDENTIFICATION</scope>
</reference>
<protein>
    <submittedName>
        <fullName evidence="3">F-box domain-containing protein</fullName>
    </submittedName>
</protein>
<dbReference type="InterPro" id="IPR036047">
    <property type="entry name" value="F-box-like_dom_sf"/>
</dbReference>
<proteinExistence type="predicted"/>
<keyword evidence="2" id="KW-1185">Reference proteome</keyword>
<dbReference type="SUPFAM" id="SSF81383">
    <property type="entry name" value="F-box domain"/>
    <property type="match status" value="1"/>
</dbReference>
<organism evidence="2 3">
    <name type="scientific">Strongyloides papillosus</name>
    <name type="common">Intestinal threadworm</name>
    <dbReference type="NCBI Taxonomy" id="174720"/>
    <lineage>
        <taxon>Eukaryota</taxon>
        <taxon>Metazoa</taxon>
        <taxon>Ecdysozoa</taxon>
        <taxon>Nematoda</taxon>
        <taxon>Chromadorea</taxon>
        <taxon>Rhabditida</taxon>
        <taxon>Tylenchina</taxon>
        <taxon>Panagrolaimomorpha</taxon>
        <taxon>Strongyloidoidea</taxon>
        <taxon>Strongyloididae</taxon>
        <taxon>Strongyloides</taxon>
    </lineage>
</organism>
<evidence type="ECO:0000313" key="2">
    <source>
        <dbReference type="Proteomes" id="UP000046392"/>
    </source>
</evidence>
<evidence type="ECO:0000259" key="1">
    <source>
        <dbReference type="PROSITE" id="PS50181"/>
    </source>
</evidence>
<feature type="domain" description="F-box" evidence="1">
    <location>
        <begin position="1"/>
        <end position="47"/>
    </location>
</feature>
<evidence type="ECO:0000313" key="3">
    <source>
        <dbReference type="WBParaSite" id="SPAL_0000810800.1"/>
    </source>
</evidence>
<name>A0A0N5BQE3_STREA</name>
<dbReference type="PROSITE" id="PS50181">
    <property type="entry name" value="FBOX"/>
    <property type="match status" value="1"/>
</dbReference>
<dbReference type="AlphaFoldDB" id="A0A0N5BQE3"/>
<dbReference type="InterPro" id="IPR001810">
    <property type="entry name" value="F-box_dom"/>
</dbReference>
<sequence length="312" mass="36312">MDFISLPEDFKLQIFKKLHWKDSNNLKLVCKNFYLTVVSNIEKLDRPKIDCLKVCYGDNKILGADYDFKRTENLLTHGGLKHVEFSNDSEYENFLKDRDLTKIKELILLDIENGGVIMVYDSSFIIGIISRYDFTISLSNGTLFSTRLNVSISSTKKLGIPYTGKVLRKESLRKMGLFERGGSHLVIKKVIMDIITGDPMLEYQSASSDTTEPIFIHITNHLCDLGFLNIKNRCDGKQFKLCFFGSDKFDNLEKEFYRKLFDKIKFGNDLVVEDNHERYYILNFINCPRCGTQHKNFILYEKSFRAFHIHIL</sequence>
<dbReference type="Proteomes" id="UP000046392">
    <property type="component" value="Unplaced"/>
</dbReference>